<organism evidence="2 3">
    <name type="scientific">Culter alburnus</name>
    <name type="common">Topmouth culter</name>
    <dbReference type="NCBI Taxonomy" id="194366"/>
    <lineage>
        <taxon>Eukaryota</taxon>
        <taxon>Metazoa</taxon>
        <taxon>Chordata</taxon>
        <taxon>Craniata</taxon>
        <taxon>Vertebrata</taxon>
        <taxon>Euteleostomi</taxon>
        <taxon>Actinopterygii</taxon>
        <taxon>Neopterygii</taxon>
        <taxon>Teleostei</taxon>
        <taxon>Ostariophysi</taxon>
        <taxon>Cypriniformes</taxon>
        <taxon>Xenocyprididae</taxon>
        <taxon>Xenocypridinae</taxon>
        <taxon>Culter</taxon>
    </lineage>
</organism>
<sequence>MSFCLCATGCGRSLVPADGHNHCIMCLVVQHTEAAFVDSSCTHCGNMTIPVLRSRLSFLGSQGAGVPSPMPRAAVFSGSGRDDGASACRQGDLRITVRASPPSTTPRAPTPSTVLQPVVLPLDCGGPSMEQPSVSFSVPAEDQMSITASQGEQESSGDEDLAALPTSGTVELPEPDLELTAMLSRAAEKVGLVWNPPPCPSPSWLDDWYLVPMPFFPEVHDEVTKSWRTPSSVRSRPGPSSAFTTLDGGEARGYTRIPPVERSVVMQLCTKASGWRGELRLPKACKFSSGLTEKAYRAYGQAASALHAMALLPMYQAKALMDMPQGGLDQQLLGD</sequence>
<proteinExistence type="predicted"/>
<evidence type="ECO:0000256" key="1">
    <source>
        <dbReference type="SAM" id="MobiDB-lite"/>
    </source>
</evidence>
<keyword evidence="3" id="KW-1185">Reference proteome</keyword>
<comment type="caution">
    <text evidence="2">The sequence shown here is derived from an EMBL/GenBank/DDBJ whole genome shotgun (WGS) entry which is preliminary data.</text>
</comment>
<evidence type="ECO:0000313" key="3">
    <source>
        <dbReference type="Proteomes" id="UP001479290"/>
    </source>
</evidence>
<feature type="region of interest" description="Disordered" evidence="1">
    <location>
        <begin position="145"/>
        <end position="174"/>
    </location>
</feature>
<dbReference type="AlphaFoldDB" id="A0AAW1ZNW2"/>
<name>A0AAW1ZNW2_CULAL</name>
<protein>
    <submittedName>
        <fullName evidence="2">Uncharacterized protein</fullName>
    </submittedName>
</protein>
<gene>
    <name evidence="2" type="ORF">ABG768_008036</name>
</gene>
<accession>A0AAW1ZNW2</accession>
<dbReference type="Proteomes" id="UP001479290">
    <property type="component" value="Unassembled WGS sequence"/>
</dbReference>
<feature type="compositionally biased region" description="Polar residues" evidence="1">
    <location>
        <begin position="145"/>
        <end position="154"/>
    </location>
</feature>
<reference evidence="2 3" key="1">
    <citation type="submission" date="2024-05" db="EMBL/GenBank/DDBJ databases">
        <title>A high-quality chromosomal-level genome assembly of Topmouth culter (Culter alburnus).</title>
        <authorList>
            <person name="Zhao H."/>
        </authorList>
    </citation>
    <scope>NUCLEOTIDE SEQUENCE [LARGE SCALE GENOMIC DNA]</scope>
    <source>
        <strain evidence="2">CATC2023</strain>
        <tissue evidence="2">Muscle</tissue>
    </source>
</reference>
<dbReference type="EMBL" id="JAWDJR010000015">
    <property type="protein sequence ID" value="KAK9962682.1"/>
    <property type="molecule type" value="Genomic_DNA"/>
</dbReference>
<evidence type="ECO:0000313" key="2">
    <source>
        <dbReference type="EMBL" id="KAK9962682.1"/>
    </source>
</evidence>